<sequence length="83" mass="9410">MKILGVLTGWASDGKPYSIDVVHVRKRHFAVYIQGEGVVQSYWNKAPIIELAERIANSEKLLDEALAELRNPRQLFGPPTMLY</sequence>
<name>A0A6J5N7A4_9CAUD</name>
<evidence type="ECO:0000313" key="1">
    <source>
        <dbReference type="EMBL" id="CAB4153073.1"/>
    </source>
</evidence>
<accession>A0A6J5N7A4</accession>
<proteinExistence type="predicted"/>
<gene>
    <name evidence="1" type="ORF">UFOVP605_39</name>
</gene>
<reference evidence="1" key="1">
    <citation type="submission" date="2020-04" db="EMBL/GenBank/DDBJ databases">
        <authorList>
            <person name="Chiriac C."/>
            <person name="Salcher M."/>
            <person name="Ghai R."/>
            <person name="Kavagutti S V."/>
        </authorList>
    </citation>
    <scope>NUCLEOTIDE SEQUENCE</scope>
</reference>
<dbReference type="EMBL" id="LR796592">
    <property type="protein sequence ID" value="CAB4153073.1"/>
    <property type="molecule type" value="Genomic_DNA"/>
</dbReference>
<organism evidence="1">
    <name type="scientific">uncultured Caudovirales phage</name>
    <dbReference type="NCBI Taxonomy" id="2100421"/>
    <lineage>
        <taxon>Viruses</taxon>
        <taxon>Duplodnaviria</taxon>
        <taxon>Heunggongvirae</taxon>
        <taxon>Uroviricota</taxon>
        <taxon>Caudoviricetes</taxon>
        <taxon>Peduoviridae</taxon>
        <taxon>Maltschvirus</taxon>
        <taxon>Maltschvirus maltsch</taxon>
    </lineage>
</organism>
<protein>
    <submittedName>
        <fullName evidence="1">Uncharacterized protein</fullName>
    </submittedName>
</protein>